<comment type="subcellular location">
    <subcellularLocation>
        <location evidence="1">Membrane</location>
        <topology evidence="1">Multi-pass membrane protein</topology>
    </subcellularLocation>
</comment>
<reference evidence="8 9" key="1">
    <citation type="journal article" date="2016" name="Nat. Commun.">
        <title>Thousands of microbial genomes shed light on interconnected biogeochemical processes in an aquifer system.</title>
        <authorList>
            <person name="Anantharaman K."/>
            <person name="Brown C.T."/>
            <person name="Hug L.A."/>
            <person name="Sharon I."/>
            <person name="Castelle C.J."/>
            <person name="Probst A.J."/>
            <person name="Thomas B.C."/>
            <person name="Singh A."/>
            <person name="Wilkins M.J."/>
            <person name="Karaoz U."/>
            <person name="Brodie E.L."/>
            <person name="Williams K.H."/>
            <person name="Hubbard S.S."/>
            <person name="Banfield J.F."/>
        </authorList>
    </citation>
    <scope>NUCLEOTIDE SEQUENCE [LARGE SCALE GENOMIC DNA]</scope>
</reference>
<dbReference type="InterPro" id="IPR044770">
    <property type="entry name" value="MFS_spinster-like"/>
</dbReference>
<gene>
    <name evidence="8" type="ORF">A3E29_04095</name>
</gene>
<dbReference type="Gene3D" id="1.20.1250.20">
    <property type="entry name" value="MFS general substrate transporter like domains"/>
    <property type="match status" value="1"/>
</dbReference>
<evidence type="ECO:0000256" key="4">
    <source>
        <dbReference type="ARBA" id="ARBA00022989"/>
    </source>
</evidence>
<feature type="transmembrane region" description="Helical" evidence="6">
    <location>
        <begin position="136"/>
        <end position="161"/>
    </location>
</feature>
<protein>
    <recommendedName>
        <fullName evidence="7">Major facilitator superfamily (MFS) profile domain-containing protein</fullName>
    </recommendedName>
</protein>
<feature type="transmembrane region" description="Helical" evidence="6">
    <location>
        <begin position="167"/>
        <end position="186"/>
    </location>
</feature>
<dbReference type="CDD" id="cd17328">
    <property type="entry name" value="MFS_spinster_like"/>
    <property type="match status" value="1"/>
</dbReference>
<feature type="transmembrane region" description="Helical" evidence="6">
    <location>
        <begin position="370"/>
        <end position="392"/>
    </location>
</feature>
<evidence type="ECO:0000256" key="6">
    <source>
        <dbReference type="SAM" id="Phobius"/>
    </source>
</evidence>
<proteinExistence type="predicted"/>
<comment type="caution">
    <text evidence="8">The sequence shown here is derived from an EMBL/GenBank/DDBJ whole genome shotgun (WGS) entry which is preliminary data.</text>
</comment>
<dbReference type="GO" id="GO:0016020">
    <property type="term" value="C:membrane"/>
    <property type="evidence" value="ECO:0007669"/>
    <property type="project" value="UniProtKB-SubCell"/>
</dbReference>
<keyword evidence="4 6" id="KW-1133">Transmembrane helix</keyword>
<dbReference type="Pfam" id="PF07690">
    <property type="entry name" value="MFS_1"/>
    <property type="match status" value="1"/>
</dbReference>
<evidence type="ECO:0000256" key="1">
    <source>
        <dbReference type="ARBA" id="ARBA00004141"/>
    </source>
</evidence>
<evidence type="ECO:0000313" key="8">
    <source>
        <dbReference type="EMBL" id="OGE90251.1"/>
    </source>
</evidence>
<keyword evidence="3 6" id="KW-0812">Transmembrane</keyword>
<keyword evidence="5 6" id="KW-0472">Membrane</keyword>
<dbReference type="PANTHER" id="PTHR23505:SF79">
    <property type="entry name" value="PROTEIN SPINSTER"/>
    <property type="match status" value="1"/>
</dbReference>
<feature type="transmembrane region" description="Helical" evidence="6">
    <location>
        <begin position="12"/>
        <end position="34"/>
    </location>
</feature>
<dbReference type="InterPro" id="IPR036259">
    <property type="entry name" value="MFS_trans_sf"/>
</dbReference>
<evidence type="ECO:0000259" key="7">
    <source>
        <dbReference type="PROSITE" id="PS50850"/>
    </source>
</evidence>
<feature type="transmembrane region" description="Helical" evidence="6">
    <location>
        <begin position="78"/>
        <end position="97"/>
    </location>
</feature>
<feature type="transmembrane region" description="Helical" evidence="6">
    <location>
        <begin position="103"/>
        <end position="124"/>
    </location>
</feature>
<dbReference type="EMBL" id="MFEY01000007">
    <property type="protein sequence ID" value="OGE90251.1"/>
    <property type="molecule type" value="Genomic_DNA"/>
</dbReference>
<dbReference type="InterPro" id="IPR020846">
    <property type="entry name" value="MFS_dom"/>
</dbReference>
<feature type="transmembrane region" description="Helical" evidence="6">
    <location>
        <begin position="207"/>
        <end position="227"/>
    </location>
</feature>
<dbReference type="InterPro" id="IPR011701">
    <property type="entry name" value="MFS"/>
</dbReference>
<feature type="transmembrane region" description="Helical" evidence="6">
    <location>
        <begin position="46"/>
        <end position="66"/>
    </location>
</feature>
<organism evidence="8 9">
    <name type="scientific">Candidatus Doudnabacteria bacterium RIFCSPHIGHO2_12_FULL_48_16</name>
    <dbReference type="NCBI Taxonomy" id="1817838"/>
    <lineage>
        <taxon>Bacteria</taxon>
        <taxon>Candidatus Doudnaibacteriota</taxon>
    </lineage>
</organism>
<name>A0A1F5PK25_9BACT</name>
<evidence type="ECO:0000256" key="3">
    <source>
        <dbReference type="ARBA" id="ARBA00022692"/>
    </source>
</evidence>
<dbReference type="GO" id="GO:0022857">
    <property type="term" value="F:transmembrane transporter activity"/>
    <property type="evidence" value="ECO:0007669"/>
    <property type="project" value="InterPro"/>
</dbReference>
<feature type="transmembrane region" description="Helical" evidence="6">
    <location>
        <begin position="247"/>
        <end position="268"/>
    </location>
</feature>
<dbReference type="PANTHER" id="PTHR23505">
    <property type="entry name" value="SPINSTER"/>
    <property type="match status" value="1"/>
</dbReference>
<dbReference type="PROSITE" id="PS50850">
    <property type="entry name" value="MFS"/>
    <property type="match status" value="1"/>
</dbReference>
<feature type="transmembrane region" description="Helical" evidence="6">
    <location>
        <begin position="280"/>
        <end position="298"/>
    </location>
</feature>
<keyword evidence="2" id="KW-0813">Transport</keyword>
<evidence type="ECO:0000256" key="5">
    <source>
        <dbReference type="ARBA" id="ARBA00023136"/>
    </source>
</evidence>
<evidence type="ECO:0000313" key="9">
    <source>
        <dbReference type="Proteomes" id="UP000177682"/>
    </source>
</evidence>
<feature type="domain" description="Major facilitator superfamily (MFS) profile" evidence="7">
    <location>
        <begin position="12"/>
        <end position="399"/>
    </location>
</feature>
<accession>A0A1F5PK25</accession>
<feature type="transmembrane region" description="Helical" evidence="6">
    <location>
        <begin position="304"/>
        <end position="326"/>
    </location>
</feature>
<feature type="transmembrane region" description="Helical" evidence="6">
    <location>
        <begin position="333"/>
        <end position="350"/>
    </location>
</feature>
<dbReference type="Proteomes" id="UP000177682">
    <property type="component" value="Unassembled WGS sequence"/>
</dbReference>
<sequence length="407" mass="44887">MPDRFSRSQKTLLTVLFFINFFNYLDRQVIFPLFHNIQLSFHVDDFQLGLLGSVFMLVHSLTSLPFGLLADRFDRRKIIAVGVGIWSIATLVSGLAQSFKVLLGIRSVVGLGEAAYAPAATAMISDNFPAHRRATVQGIFNIGMFLGGTIGAMVGGLIAYYYHDWRLAFLLVGIPGIVLAIWATRLQDQRTNLPESKLSLASLRHNWPFIWVLIGSVLVTFAGGGFVTWGVEFIRRYEGYNLRDSALILGLVFMAAGILGVYFGSLLADWLHTKSSSGRSFLVGWSLILAAPLVFAGLTFGQGFFVYFFFGTMLISFYHGPVTAIIHEVVPRHLWASAFALYLLVSHLLGDSLAPAVIGRISDQVNLRVALQFSTVLIFLSGLAFLTVGFLLRPGQDGNQDDPERHS</sequence>
<evidence type="ECO:0000256" key="2">
    <source>
        <dbReference type="ARBA" id="ARBA00022448"/>
    </source>
</evidence>
<dbReference type="SUPFAM" id="SSF103473">
    <property type="entry name" value="MFS general substrate transporter"/>
    <property type="match status" value="1"/>
</dbReference>
<dbReference type="AlphaFoldDB" id="A0A1F5PK25"/>